<evidence type="ECO:0000313" key="12">
    <source>
        <dbReference type="EnsemblPlants" id="KQK04418"/>
    </source>
</evidence>
<keyword evidence="2" id="KW-0808">Transferase</keyword>
<dbReference type="Gene3D" id="3.40.50.300">
    <property type="entry name" value="P-loop containing nucleotide triphosphate hydrolases"/>
    <property type="match status" value="1"/>
</dbReference>
<evidence type="ECO:0000256" key="5">
    <source>
        <dbReference type="ARBA" id="ARBA00022840"/>
    </source>
</evidence>
<reference evidence="12" key="3">
    <citation type="submission" date="2018-08" db="UniProtKB">
        <authorList>
            <consortium name="EnsemblPlants"/>
        </authorList>
    </citation>
    <scope>IDENTIFICATION</scope>
    <source>
        <strain evidence="12">cv. Bd21</strain>
    </source>
</reference>
<dbReference type="EC" id="2.5.1.112" evidence="10"/>
<dbReference type="GO" id="GO:0005739">
    <property type="term" value="C:mitochondrion"/>
    <property type="evidence" value="ECO:0000318"/>
    <property type="project" value="GO_Central"/>
</dbReference>
<dbReference type="EnsemblPlants" id="KQK04418">
    <property type="protein sequence ID" value="KQK04418"/>
    <property type="gene ID" value="BRADI_2g13410v3"/>
</dbReference>
<dbReference type="FunCoup" id="A0A0Q3QSE9">
    <property type="interactions" value="22"/>
</dbReference>
<dbReference type="PANTHER" id="PTHR11088">
    <property type="entry name" value="TRNA DIMETHYLALLYLTRANSFERASE"/>
    <property type="match status" value="1"/>
</dbReference>
<dbReference type="GO" id="GO:0052622">
    <property type="term" value="F:ATP/ADP dimethylallyltransferase activity"/>
    <property type="evidence" value="ECO:0007669"/>
    <property type="project" value="UniProtKB-EC"/>
</dbReference>
<dbReference type="Pfam" id="PF01715">
    <property type="entry name" value="IPPT"/>
    <property type="match status" value="2"/>
</dbReference>
<keyword evidence="4" id="KW-0547">Nucleotide-binding</keyword>
<keyword evidence="3" id="KW-0203">Cytokinin biosynthesis</keyword>
<dbReference type="OrthoDB" id="775260at2759"/>
<dbReference type="PANTHER" id="PTHR11088:SF74">
    <property type="entry name" value="ADENYLATE ISOPENTENYLTRANSFERASE 5, CHLOROPLASTIC"/>
    <property type="match status" value="1"/>
</dbReference>
<comment type="catalytic activity">
    <reaction evidence="7">
        <text>dimethylallyl diphosphate + ATP = N(6)-(dimethylallyl)adenosine 5'-triphosphate + diphosphate</text>
        <dbReference type="Rhea" id="RHEA:36331"/>
        <dbReference type="ChEBI" id="CHEBI:30616"/>
        <dbReference type="ChEBI" id="CHEBI:33019"/>
        <dbReference type="ChEBI" id="CHEBI:57623"/>
        <dbReference type="ChEBI" id="CHEBI:73532"/>
        <dbReference type="EC" id="2.5.1.112"/>
    </reaction>
</comment>
<dbReference type="Gramene" id="KQK04418">
    <property type="protein sequence ID" value="KQK04418"/>
    <property type="gene ID" value="BRADI_2g13410v3"/>
</dbReference>
<evidence type="ECO:0000256" key="4">
    <source>
        <dbReference type="ARBA" id="ARBA00022741"/>
    </source>
</evidence>
<dbReference type="STRING" id="15368.A0A0Q3QSE9"/>
<sequence>MGATATGKSKLAVDLALQFGGEVINSDKIQLHDGLPIVTNKITPNEQSGVPHHLIGGLHPDSDYSPSDFRRDATRAVENVLSRGALPIVAGGSNRYLEALLDGPSSSFRRRFECCFVWVDAGGDVALLEEYVRQRVDAMVEQGLVEEVRGFFREDGDYSRGIRRAIGVPEMDAYFRMEAAGELIRAGVLEAAVEQIKRNTCVLARRQVGKIRRLSGLPGWNIRRVHVGRVLALKVAGEKRKEDAGAERELWEKDVLGPAARTVEVFLAKGAGERGGAGVGAAVEWYGRGLQFVEAASAVSPRFHGRKAAAAV</sequence>
<dbReference type="InterPro" id="IPR027417">
    <property type="entry name" value="P-loop_NTPase"/>
</dbReference>
<evidence type="ECO:0000313" key="13">
    <source>
        <dbReference type="Proteomes" id="UP000008810"/>
    </source>
</evidence>
<evidence type="ECO:0000256" key="7">
    <source>
        <dbReference type="ARBA" id="ARBA00051744"/>
    </source>
</evidence>
<evidence type="ECO:0000256" key="1">
    <source>
        <dbReference type="ARBA" id="ARBA00005842"/>
    </source>
</evidence>
<dbReference type="SUPFAM" id="SSF52540">
    <property type="entry name" value="P-loop containing nucleoside triphosphate hydrolases"/>
    <property type="match status" value="1"/>
</dbReference>
<evidence type="ECO:0000256" key="9">
    <source>
        <dbReference type="ARBA" id="ARBA00055191"/>
    </source>
</evidence>
<comment type="catalytic activity">
    <reaction evidence="8">
        <text>dimethylallyl diphosphate + ADP = N(6)-(dimethylallyl)adenosine 5'-diphosphate + diphosphate</text>
        <dbReference type="Rhea" id="RHEA:36327"/>
        <dbReference type="ChEBI" id="CHEBI:33019"/>
        <dbReference type="ChEBI" id="CHEBI:57623"/>
        <dbReference type="ChEBI" id="CHEBI:73533"/>
        <dbReference type="ChEBI" id="CHEBI:456216"/>
        <dbReference type="EC" id="2.5.1.112"/>
    </reaction>
</comment>
<evidence type="ECO:0000256" key="2">
    <source>
        <dbReference type="ARBA" id="ARBA00022679"/>
    </source>
</evidence>
<comment type="similarity">
    <text evidence="1">Belongs to the IPP transferase family.</text>
</comment>
<proteinExistence type="inferred from homology"/>
<dbReference type="AlphaFoldDB" id="A0A0Q3QSE9"/>
<dbReference type="Gene3D" id="1.10.287.890">
    <property type="entry name" value="Crystal structure of tRNA isopentenylpyrophosphate transferase (bh2366) domain"/>
    <property type="match status" value="1"/>
</dbReference>
<evidence type="ECO:0000256" key="3">
    <source>
        <dbReference type="ARBA" id="ARBA00022712"/>
    </source>
</evidence>
<dbReference type="GO" id="GO:0009691">
    <property type="term" value="P:cytokinin biosynthetic process"/>
    <property type="evidence" value="ECO:0000318"/>
    <property type="project" value="GO_Central"/>
</dbReference>
<dbReference type="FunFam" id="1.10.287.890:FF:000002">
    <property type="entry name" value="Adenylate isopentenyltransferase 5, chloroplastic"/>
    <property type="match status" value="1"/>
</dbReference>
<protein>
    <recommendedName>
        <fullName evidence="10">adenylate dimethylallyltransferase (ADP/ATP-dependent)</fullName>
        <ecNumber evidence="10">2.5.1.112</ecNumber>
    </recommendedName>
</protein>
<name>A0A0Q3QSE9_BRADI</name>
<evidence type="ECO:0000256" key="8">
    <source>
        <dbReference type="ARBA" id="ARBA00052386"/>
    </source>
</evidence>
<dbReference type="EMBL" id="CM000881">
    <property type="protein sequence ID" value="KQK04418.2"/>
    <property type="molecule type" value="Genomic_DNA"/>
</dbReference>
<dbReference type="GO" id="GO:0009824">
    <property type="term" value="F:AMP dimethylallyltransferase activity"/>
    <property type="evidence" value="ECO:0007669"/>
    <property type="project" value="UniProtKB-ARBA"/>
</dbReference>
<accession>A0A0Q3QSE9</accession>
<evidence type="ECO:0000256" key="6">
    <source>
        <dbReference type="ARBA" id="ARBA00022946"/>
    </source>
</evidence>
<reference evidence="11" key="2">
    <citation type="submission" date="2017-06" db="EMBL/GenBank/DDBJ databases">
        <title>WGS assembly of Brachypodium distachyon.</title>
        <authorList>
            <consortium name="The International Brachypodium Initiative"/>
            <person name="Lucas S."/>
            <person name="Harmon-Smith M."/>
            <person name="Lail K."/>
            <person name="Tice H."/>
            <person name="Grimwood J."/>
            <person name="Bruce D."/>
            <person name="Barry K."/>
            <person name="Shu S."/>
            <person name="Lindquist E."/>
            <person name="Wang M."/>
            <person name="Pitluck S."/>
            <person name="Vogel J.P."/>
            <person name="Garvin D.F."/>
            <person name="Mockler T.C."/>
            <person name="Schmutz J."/>
            <person name="Rokhsar D."/>
            <person name="Bevan M.W."/>
        </authorList>
    </citation>
    <scope>NUCLEOTIDE SEQUENCE</scope>
    <source>
        <strain evidence="11">Bd21</strain>
    </source>
</reference>
<keyword evidence="6" id="KW-0809">Transit peptide</keyword>
<reference evidence="11 12" key="1">
    <citation type="journal article" date="2010" name="Nature">
        <title>Genome sequencing and analysis of the model grass Brachypodium distachyon.</title>
        <authorList>
            <consortium name="International Brachypodium Initiative"/>
        </authorList>
    </citation>
    <scope>NUCLEOTIDE SEQUENCE [LARGE SCALE GENOMIC DNA]</scope>
    <source>
        <strain evidence="11 12">Bd21</strain>
    </source>
</reference>
<dbReference type="InParanoid" id="A0A0Q3QSE9"/>
<dbReference type="InterPro" id="IPR039657">
    <property type="entry name" value="Dimethylallyltransferase"/>
</dbReference>
<dbReference type="GO" id="GO:0006400">
    <property type="term" value="P:tRNA modification"/>
    <property type="evidence" value="ECO:0000318"/>
    <property type="project" value="GO_Central"/>
</dbReference>
<dbReference type="Proteomes" id="UP000008810">
    <property type="component" value="Chromosome 2"/>
</dbReference>
<dbReference type="GO" id="GO:0052381">
    <property type="term" value="F:tRNA dimethylallyltransferase activity"/>
    <property type="evidence" value="ECO:0000318"/>
    <property type="project" value="GO_Central"/>
</dbReference>
<gene>
    <name evidence="11" type="ORF">BRADI_2g13410v3</name>
</gene>
<keyword evidence="5" id="KW-0067">ATP-binding</keyword>
<evidence type="ECO:0000313" key="11">
    <source>
        <dbReference type="EMBL" id="KQK04418.2"/>
    </source>
</evidence>
<keyword evidence="13" id="KW-1185">Reference proteome</keyword>
<comment type="function">
    <text evidence="9">Involved in cytokinin biosynthesis. Catalyzes the transfer of an isopentenyl group from dimethylallyl diphosphate (DMAPP) to ATP and ADP.</text>
</comment>
<organism evidence="11">
    <name type="scientific">Brachypodium distachyon</name>
    <name type="common">Purple false brome</name>
    <name type="synonym">Trachynia distachya</name>
    <dbReference type="NCBI Taxonomy" id="15368"/>
    <lineage>
        <taxon>Eukaryota</taxon>
        <taxon>Viridiplantae</taxon>
        <taxon>Streptophyta</taxon>
        <taxon>Embryophyta</taxon>
        <taxon>Tracheophyta</taxon>
        <taxon>Spermatophyta</taxon>
        <taxon>Magnoliopsida</taxon>
        <taxon>Liliopsida</taxon>
        <taxon>Poales</taxon>
        <taxon>Poaceae</taxon>
        <taxon>BOP clade</taxon>
        <taxon>Pooideae</taxon>
        <taxon>Stipodae</taxon>
        <taxon>Brachypodieae</taxon>
        <taxon>Brachypodium</taxon>
    </lineage>
</organism>
<evidence type="ECO:0000256" key="10">
    <source>
        <dbReference type="ARBA" id="ARBA00066838"/>
    </source>
</evidence>
<dbReference type="GO" id="GO:0005524">
    <property type="term" value="F:ATP binding"/>
    <property type="evidence" value="ECO:0007669"/>
    <property type="project" value="UniProtKB-KW"/>
</dbReference>